<dbReference type="Pfam" id="PF00550">
    <property type="entry name" value="PP-binding"/>
    <property type="match status" value="2"/>
</dbReference>
<dbReference type="SMART" id="SM00823">
    <property type="entry name" value="PKS_PP"/>
    <property type="match status" value="1"/>
</dbReference>
<dbReference type="PROSITE" id="PS00455">
    <property type="entry name" value="AMP_BINDING"/>
    <property type="match status" value="2"/>
</dbReference>
<reference evidence="7 8" key="2">
    <citation type="submission" date="2021-10" db="EMBL/GenBank/DDBJ databases">
        <authorList>
            <person name="Piombo E."/>
        </authorList>
    </citation>
    <scope>NUCLEOTIDE SEQUENCE [LARGE SCALE GENOMIC DNA]</scope>
</reference>
<dbReference type="InterPro" id="IPR023213">
    <property type="entry name" value="CAT-like_dom_sf"/>
</dbReference>
<reference evidence="8" key="1">
    <citation type="submission" date="2019-06" db="EMBL/GenBank/DDBJ databases">
        <authorList>
            <person name="Broberg M."/>
        </authorList>
    </citation>
    <scope>NUCLEOTIDE SEQUENCE [LARGE SCALE GENOMIC DNA]</scope>
</reference>
<dbReference type="Gene3D" id="3.30.300.30">
    <property type="match status" value="2"/>
</dbReference>
<dbReference type="SUPFAM" id="SSF56801">
    <property type="entry name" value="Acetyl-CoA synthetase-like"/>
    <property type="match status" value="2"/>
</dbReference>
<dbReference type="InterPro" id="IPR009081">
    <property type="entry name" value="PP-bd_ACP"/>
</dbReference>
<dbReference type="SUPFAM" id="SSF47336">
    <property type="entry name" value="ACP-like"/>
    <property type="match status" value="3"/>
</dbReference>
<comment type="similarity">
    <text evidence="4">Belongs to the NRP synthetase family.</text>
</comment>
<dbReference type="Gene3D" id="3.30.559.10">
    <property type="entry name" value="Chloramphenicol acetyltransferase-like domain"/>
    <property type="match status" value="2"/>
</dbReference>
<dbReference type="GO" id="GO:0031177">
    <property type="term" value="F:phosphopantetheine binding"/>
    <property type="evidence" value="ECO:0007669"/>
    <property type="project" value="InterPro"/>
</dbReference>
<evidence type="ECO:0000256" key="2">
    <source>
        <dbReference type="ARBA" id="ARBA00022553"/>
    </source>
</evidence>
<gene>
    <name evidence="7" type="ORF">CSOL1703_00013617</name>
</gene>
<dbReference type="PROSITE" id="PS00012">
    <property type="entry name" value="PHOSPHOPANTETHEINE"/>
    <property type="match status" value="1"/>
</dbReference>
<dbReference type="InterPro" id="IPR042099">
    <property type="entry name" value="ANL_N_sf"/>
</dbReference>
<comment type="caution">
    <text evidence="7">The sequence shown here is derived from an EMBL/GenBank/DDBJ whole genome shotgun (WGS) entry which is preliminary data.</text>
</comment>
<dbReference type="GO" id="GO:0005737">
    <property type="term" value="C:cytoplasm"/>
    <property type="evidence" value="ECO:0007669"/>
    <property type="project" value="TreeGrafter"/>
</dbReference>
<name>A0A9P0EE79_9HYPO</name>
<dbReference type="InterPro" id="IPR006162">
    <property type="entry name" value="Ppantetheine_attach_site"/>
</dbReference>
<feature type="domain" description="Carrier" evidence="6">
    <location>
        <begin position="1579"/>
        <end position="1657"/>
    </location>
</feature>
<dbReference type="InterPro" id="IPR020806">
    <property type="entry name" value="PKS_PP-bd"/>
</dbReference>
<dbReference type="CDD" id="cd19537">
    <property type="entry name" value="C_NRPS-like"/>
    <property type="match status" value="1"/>
</dbReference>
<accession>A0A9P0EE79</accession>
<feature type="compositionally biased region" description="Low complexity" evidence="5">
    <location>
        <begin position="2113"/>
        <end position="2130"/>
    </location>
</feature>
<keyword evidence="2" id="KW-0597">Phosphoprotein</keyword>
<dbReference type="PANTHER" id="PTHR45527">
    <property type="entry name" value="NONRIBOSOMAL PEPTIDE SYNTHETASE"/>
    <property type="match status" value="1"/>
</dbReference>
<evidence type="ECO:0000313" key="7">
    <source>
        <dbReference type="EMBL" id="CAH0047602.1"/>
    </source>
</evidence>
<dbReference type="InterPro" id="IPR020845">
    <property type="entry name" value="AMP-binding_CS"/>
</dbReference>
<evidence type="ECO:0000256" key="3">
    <source>
        <dbReference type="ARBA" id="ARBA00022598"/>
    </source>
</evidence>
<dbReference type="GO" id="GO:0044550">
    <property type="term" value="P:secondary metabolite biosynthetic process"/>
    <property type="evidence" value="ECO:0007669"/>
    <property type="project" value="TreeGrafter"/>
</dbReference>
<evidence type="ECO:0000313" key="8">
    <source>
        <dbReference type="Proteomes" id="UP000775872"/>
    </source>
</evidence>
<dbReference type="PROSITE" id="PS50075">
    <property type="entry name" value="CARRIER"/>
    <property type="match status" value="3"/>
</dbReference>
<dbReference type="Gene3D" id="3.40.50.12780">
    <property type="entry name" value="N-terminal domain of ligase-like"/>
    <property type="match status" value="2"/>
</dbReference>
<dbReference type="Pfam" id="PF00668">
    <property type="entry name" value="Condensation"/>
    <property type="match status" value="2"/>
</dbReference>
<feature type="domain" description="Carrier" evidence="6">
    <location>
        <begin position="2131"/>
        <end position="2207"/>
    </location>
</feature>
<dbReference type="InterPro" id="IPR045851">
    <property type="entry name" value="AMP-bd_C_sf"/>
</dbReference>
<dbReference type="Gene3D" id="1.10.1200.10">
    <property type="entry name" value="ACP-like"/>
    <property type="match status" value="3"/>
</dbReference>
<dbReference type="GO" id="GO:0043041">
    <property type="term" value="P:amino acid activation for nonribosomal peptide biosynthetic process"/>
    <property type="evidence" value="ECO:0007669"/>
    <property type="project" value="TreeGrafter"/>
</dbReference>
<dbReference type="Pfam" id="PF00501">
    <property type="entry name" value="AMP-binding"/>
    <property type="match status" value="2"/>
</dbReference>
<proteinExistence type="inferred from homology"/>
<protein>
    <recommendedName>
        <fullName evidence="6">Carrier domain-containing protein</fullName>
    </recommendedName>
</protein>
<dbReference type="GO" id="GO:0016874">
    <property type="term" value="F:ligase activity"/>
    <property type="evidence" value="ECO:0007669"/>
    <property type="project" value="UniProtKB-KW"/>
</dbReference>
<feature type="region of interest" description="Disordered" evidence="5">
    <location>
        <begin position="504"/>
        <end position="524"/>
    </location>
</feature>
<keyword evidence="1" id="KW-0596">Phosphopantetheine</keyword>
<evidence type="ECO:0000256" key="5">
    <source>
        <dbReference type="SAM" id="MobiDB-lite"/>
    </source>
</evidence>
<keyword evidence="3" id="KW-0436">Ligase</keyword>
<dbReference type="InterPro" id="IPR001242">
    <property type="entry name" value="Condensation_dom"/>
</dbReference>
<keyword evidence="8" id="KW-1185">Reference proteome</keyword>
<evidence type="ECO:0000256" key="1">
    <source>
        <dbReference type="ARBA" id="ARBA00022450"/>
    </source>
</evidence>
<dbReference type="EMBL" id="CABFOC020000031">
    <property type="protein sequence ID" value="CAH0047602.1"/>
    <property type="molecule type" value="Genomic_DNA"/>
</dbReference>
<dbReference type="Gene3D" id="3.30.559.30">
    <property type="entry name" value="Nonribosomal peptide synthetase, condensation domain"/>
    <property type="match status" value="2"/>
</dbReference>
<feature type="compositionally biased region" description="Polar residues" evidence="5">
    <location>
        <begin position="508"/>
        <end position="524"/>
    </location>
</feature>
<dbReference type="SUPFAM" id="SSF52777">
    <property type="entry name" value="CoA-dependent acyltransferases"/>
    <property type="match status" value="4"/>
</dbReference>
<evidence type="ECO:0000256" key="4">
    <source>
        <dbReference type="ARBA" id="ARBA00029454"/>
    </source>
</evidence>
<dbReference type="InterPro" id="IPR036736">
    <property type="entry name" value="ACP-like_sf"/>
</dbReference>
<feature type="domain" description="Carrier" evidence="6">
    <location>
        <begin position="527"/>
        <end position="603"/>
    </location>
</feature>
<sequence>MEALPLNLCELFAQAVARCPDNLAVDHSEGRLTYRELEDASNSLASTLRSAGVGHQSPVILLTAHGTFNIIAILAILKSGGCWVPIDRATWSPEMVTNVCNTVDSTVIVNATLEPFESPAEGKCVLECTSIPASLSLPKTHSYPDTIQPYDPACIVFTSGSTGQPKGVVISHRSLCLYAKTSPINLDITPGDRLLHILSVTFDACACILFSALGNCGTVVPAQADDIFLRAPSCTVLAATPSILNNLPSPTADGSVFSNIRRIILGGETAAPDLLGSWIDAGVQVLTAYGVTETTSMGSAHLVERDSQTGIINSFLIGGVMKESPIYIVDSELGIIDEDYCEGEIIIGGDGVALGYYKDEEKTRVNFINWNGSRIYRTGDFGCWVQDAAGKKLVEFRGRKDRTVKNRGFLVNLDRDVEACLYRVGESFGLTSVRAAMTENGIIAVVTPSHVDTSGLIEKAKGSMSSYCIPYRIRAVDDLPLSPNGKVQQRQLVDLVKSIEEGEALQGEDSSNDSTFQEPDTTLPTDQSNLQLLLIVAREVLSLPGEKFRELQPNDSFLVVGGSSLLAFKIVSILGQHNLHVPARELLKCQRFSDIAPLISSISERAFTDVTPAENDAANRQIRTELASQARNAIGLAKNSFDIGPLTSLQLELAISALVDETRNVNQVKIAYNDAHSEAMQRAWQALWQSEPIFRSEVSLAFGCGAFIVHKKPFRTPKVTLHSCYNEYEEAVGNVSMGVGLGCTLDLIKYDGAASDQSGLRSPSKPSELTVVLTVHHTLMDGESLKLLLDKLDRVARGFPSLHSASSIDANLALLDIQRTRDLDVRSFFLNYLRKLPAETTTPEQIPTIGEGSCIQSAVFETSVSTAEVTSFATKNCASAACIYYAAWAMAIAAIEDSPTVIVGAVVSNRHALHRHDSAIGAYMSTLPLLFSFDDPEVTIVELIRNTMDHLATIGEYAWARSDQVGIGHRMRNLLSMQFPLPDDNSKVPALWTESVERNDFPLCLLIESGGDFRMLYNTKQYTEEAIQRLGQHFKHALYSLHHETRVQDCIRLNRLQENLARQADLFRLQPSDRIAKQVLEQAMDRYADLVALEDCIGGKLTYRELDKFANAIAHFIISTIPDTKVVALYADGTIGWILGLLGAVKAGCTYVNLDPRSTTTQRESICKQCSAEALLLPNASQASHVPTIDNMEVFALDGILNDIAGNENVGRQPNRASLDSPLVIVFTSGTTGTPKGFPISNRSLMAMKTNYGTTMFASPGRRIAQFMSPVFDVCNMEVFSALLHGATLVLRDPSDPYAHLHRVNTAAVTPSVLAAMNPDYFPNLEVVYACGEPVTAAIVKRYSSHLLLYNAYGPAECSILIGIDRLIPGDRITVGRPLKTIRVYVLDEEQQPVPRGARGELCMAGVQVLRDYVNAPEQAARNILSDPWHPGERMYRSGDAGSIGRDGRVNIYGRMDRLVKVRGFRVELAGVELAIVSGPPEENISQCSTIVVNGLVVSFISFDRSQDDQDSDKEGRIARLRRRLCDLLPPSSVPQDIVPLDTFPRTNNGKIDTRALKSLYSSNKSFVCEEDSLEETSTSQLGIEHQLAYEWRQVLQLKPEMQFEESSNFFKLGGHSVSIMLLATRLTTAFGRRITVRELLPSPGFQQQVNIIKQLVKVETSRSSQPEIRSPLVIEELTEIEKQVWFQHQIATTVTAFNIVRVLKIEGAVDVAKLSRSLNAVLLFDPIFRCNIVEGPNGPTRTLRSFAPTIKEVDQLDMQNLLNYRFDLSRDPLFQVYVVGPSGDRNTPMVVILTSHVIADLGTLQNFLRLTSVTYCGGTLSPLDRPKHLDSDLWTRLPSAAERKFWMGYLEGHAYSAKREPLLKRLPAASPLVTFQGESRTREFKGELIITLNSLVRRLGATQHQLVLAITALLLHWFSLEDDFILGAPSSGRSTSEEQEALGQFLDRLPIRITPTDLRIKNNRDTTTSVVARVRDSSRKALSNAIPFSNIIQDLGFPRGSLQHPLFECMVTFHPRSAGLENFLRLPECNVSVSTPFPRGAKFPLMLEWFELGPEQWNLHIEHDTLDVPANTIDAMEEALAVILRGIADECSILELNKRLADLEPTGLDALSSSSCSSRNSTETSSAHSESVGEIVSSIQSEMEASLGASRGTLSPHTSFFSAGADSQAVVSLRHRLRKLGLDIPLRSIFLAQSPAKLAEHLLLIPS</sequence>
<dbReference type="InterPro" id="IPR000873">
    <property type="entry name" value="AMP-dep_synth/lig_dom"/>
</dbReference>
<organism evidence="7 8">
    <name type="scientific">Clonostachys solani</name>
    <dbReference type="NCBI Taxonomy" id="160281"/>
    <lineage>
        <taxon>Eukaryota</taxon>
        <taxon>Fungi</taxon>
        <taxon>Dikarya</taxon>
        <taxon>Ascomycota</taxon>
        <taxon>Pezizomycotina</taxon>
        <taxon>Sordariomycetes</taxon>
        <taxon>Hypocreomycetidae</taxon>
        <taxon>Hypocreales</taxon>
        <taxon>Bionectriaceae</taxon>
        <taxon>Clonostachys</taxon>
    </lineage>
</organism>
<evidence type="ECO:0000259" key="6">
    <source>
        <dbReference type="PROSITE" id="PS50075"/>
    </source>
</evidence>
<feature type="region of interest" description="Disordered" evidence="5">
    <location>
        <begin position="2110"/>
        <end position="2134"/>
    </location>
</feature>
<dbReference type="Proteomes" id="UP000775872">
    <property type="component" value="Unassembled WGS sequence"/>
</dbReference>
<dbReference type="OrthoDB" id="416786at2759"/>
<dbReference type="PANTHER" id="PTHR45527:SF11">
    <property type="entry name" value="NONRIBOSOMAL PEPTIDE SYNTHETASE 5"/>
    <property type="match status" value="1"/>
</dbReference>